<evidence type="ECO:0000256" key="1">
    <source>
        <dbReference type="SAM" id="MobiDB-lite"/>
    </source>
</evidence>
<organism evidence="3 4">
    <name type="scientific">Rotaria magnacalcarata</name>
    <dbReference type="NCBI Taxonomy" id="392030"/>
    <lineage>
        <taxon>Eukaryota</taxon>
        <taxon>Metazoa</taxon>
        <taxon>Spiralia</taxon>
        <taxon>Gnathifera</taxon>
        <taxon>Rotifera</taxon>
        <taxon>Eurotatoria</taxon>
        <taxon>Bdelloidea</taxon>
        <taxon>Philodinida</taxon>
        <taxon>Philodinidae</taxon>
        <taxon>Rotaria</taxon>
    </lineage>
</organism>
<dbReference type="InterPro" id="IPR004875">
    <property type="entry name" value="DDE_SF_endonuclease_dom"/>
</dbReference>
<sequence>MAATQFKVMGSLDQGSLHIIQLEETTPPFPLLQPVPIIDSLSIHSNPPVDSITTSSGTSKDKTVKSSTKPPTSEHVAAADNSIIDPMSNVKITASTNKGKENAFEWLDETESKFNEFRMVRSLRFRAIPMLIEGDIELKYFRVREYIRTFDDFYVFLLSLYDLEFSTSSEGQFFLKLLDNQFDNPSNGKVQCSDEHDYCQIKSIDYFCESLSSEFETNCSFPSEQKFLTIVTENISNEEFLIPTTLTDNVMERCLDSFDNISSEKETNETCSSITVAFGATNTIGEIPVKKLLMTTTDYSFVVIDQVLNDLCETTSKDNTISYSNSTSKVETKSSNQSANTFVLETDKSIENYNSTEVLNTSKASINLELVGNRTLTHMGEQSTWFSVRSTSNTTHSCTIQSTKALNGTVFGPLYLSKNIVLACSKNDKLTHSLVTYWRDHCLVPNLSSKALLLVDSFPSHANPEVDKDLKNFEYRVIPPKTTSFIQPLDIYYNRQYKMIPRRVYDHVRVGEIDINLAERNNIIKLQPLVHS</sequence>
<reference evidence="3" key="1">
    <citation type="submission" date="2021-02" db="EMBL/GenBank/DDBJ databases">
        <authorList>
            <person name="Nowell W R."/>
        </authorList>
    </citation>
    <scope>NUCLEOTIDE SEQUENCE</scope>
</reference>
<dbReference type="GO" id="GO:0003676">
    <property type="term" value="F:nucleic acid binding"/>
    <property type="evidence" value="ECO:0007669"/>
    <property type="project" value="InterPro"/>
</dbReference>
<dbReference type="EMBL" id="CAJNOW010002384">
    <property type="protein sequence ID" value="CAF1349513.1"/>
    <property type="molecule type" value="Genomic_DNA"/>
</dbReference>
<name>A0A815H4Y7_9BILA</name>
<comment type="caution">
    <text evidence="3">The sequence shown here is derived from an EMBL/GenBank/DDBJ whole genome shotgun (WGS) entry which is preliminary data.</text>
</comment>
<dbReference type="Proteomes" id="UP000663834">
    <property type="component" value="Unassembled WGS sequence"/>
</dbReference>
<protein>
    <recommendedName>
        <fullName evidence="2">DDE-1 domain-containing protein</fullName>
    </recommendedName>
</protein>
<proteinExistence type="predicted"/>
<evidence type="ECO:0000313" key="4">
    <source>
        <dbReference type="Proteomes" id="UP000663834"/>
    </source>
</evidence>
<accession>A0A815H4Y7</accession>
<feature type="domain" description="DDE-1" evidence="2">
    <location>
        <begin position="419"/>
        <end position="491"/>
    </location>
</feature>
<evidence type="ECO:0000313" key="3">
    <source>
        <dbReference type="EMBL" id="CAF1349513.1"/>
    </source>
</evidence>
<dbReference type="Pfam" id="PF03184">
    <property type="entry name" value="DDE_1"/>
    <property type="match status" value="1"/>
</dbReference>
<dbReference type="AlphaFoldDB" id="A0A815H4Y7"/>
<gene>
    <name evidence="3" type="ORF">KQP761_LOCUS7162</name>
</gene>
<feature type="region of interest" description="Disordered" evidence="1">
    <location>
        <begin position="49"/>
        <end position="80"/>
    </location>
</feature>
<evidence type="ECO:0000259" key="2">
    <source>
        <dbReference type="Pfam" id="PF03184"/>
    </source>
</evidence>